<dbReference type="GO" id="GO:0043565">
    <property type="term" value="F:sequence-specific DNA binding"/>
    <property type="evidence" value="ECO:0007669"/>
    <property type="project" value="InterPro"/>
</dbReference>
<dbReference type="Proteomes" id="UP000777438">
    <property type="component" value="Unassembled WGS sequence"/>
</dbReference>
<evidence type="ECO:0000256" key="4">
    <source>
        <dbReference type="RuleBase" id="RU004020"/>
    </source>
</evidence>
<dbReference type="InterPro" id="IPR036388">
    <property type="entry name" value="WH-like_DNA-bd_sf"/>
</dbReference>
<dbReference type="PANTHER" id="PTHR10015">
    <property type="entry name" value="HEAT SHOCK TRANSCRIPTION FACTOR"/>
    <property type="match status" value="1"/>
</dbReference>
<dbReference type="Pfam" id="PF00447">
    <property type="entry name" value="HSF_DNA-bind"/>
    <property type="match status" value="1"/>
</dbReference>
<dbReference type="PRINTS" id="PR00056">
    <property type="entry name" value="HSFDOMAIN"/>
</dbReference>
<name>A0A9P9AIM2_9HYPO</name>
<dbReference type="PANTHER" id="PTHR10015:SF361">
    <property type="entry name" value="TRANSCRIPTION FACTOR SKN7"/>
    <property type="match status" value="1"/>
</dbReference>
<dbReference type="Gene3D" id="1.10.10.10">
    <property type="entry name" value="Winged helix-like DNA-binding domain superfamily/Winged helix DNA-binding domain"/>
    <property type="match status" value="1"/>
</dbReference>
<dbReference type="AlphaFoldDB" id="A0A9P9AIM2"/>
<evidence type="ECO:0000256" key="3">
    <source>
        <dbReference type="ARBA" id="ARBA00023242"/>
    </source>
</evidence>
<evidence type="ECO:0000259" key="5">
    <source>
        <dbReference type="SMART" id="SM00415"/>
    </source>
</evidence>
<dbReference type="OrthoDB" id="424572at2759"/>
<protein>
    <submittedName>
        <fullName evidence="6">Two-component response regulator SKN7p</fullName>
    </submittedName>
</protein>
<organism evidence="6 7">
    <name type="scientific">Thelonectria olida</name>
    <dbReference type="NCBI Taxonomy" id="1576542"/>
    <lineage>
        <taxon>Eukaryota</taxon>
        <taxon>Fungi</taxon>
        <taxon>Dikarya</taxon>
        <taxon>Ascomycota</taxon>
        <taxon>Pezizomycotina</taxon>
        <taxon>Sordariomycetes</taxon>
        <taxon>Hypocreomycetidae</taxon>
        <taxon>Hypocreales</taxon>
        <taxon>Nectriaceae</taxon>
        <taxon>Thelonectria</taxon>
    </lineage>
</organism>
<dbReference type="InterPro" id="IPR036390">
    <property type="entry name" value="WH_DNA-bd_sf"/>
</dbReference>
<feature type="domain" description="HSF-type DNA-binding" evidence="5">
    <location>
        <begin position="1"/>
        <end position="100"/>
    </location>
</feature>
<evidence type="ECO:0000256" key="1">
    <source>
        <dbReference type="ARBA" id="ARBA00004123"/>
    </source>
</evidence>
<comment type="subcellular location">
    <subcellularLocation>
        <location evidence="1">Nucleus</location>
    </subcellularLocation>
</comment>
<dbReference type="InterPro" id="IPR000232">
    <property type="entry name" value="HSF_DNA-bd"/>
</dbReference>
<evidence type="ECO:0000313" key="6">
    <source>
        <dbReference type="EMBL" id="KAH6871712.1"/>
    </source>
</evidence>
<evidence type="ECO:0000313" key="7">
    <source>
        <dbReference type="Proteomes" id="UP000777438"/>
    </source>
</evidence>
<gene>
    <name evidence="6" type="ORF">B0T10DRAFT_533449</name>
</gene>
<keyword evidence="7" id="KW-1185">Reference proteome</keyword>
<keyword evidence="3" id="KW-0539">Nucleus</keyword>
<comment type="caution">
    <text evidence="6">The sequence shown here is derived from an EMBL/GenBank/DDBJ whole genome shotgun (WGS) entry which is preliminary data.</text>
</comment>
<comment type="similarity">
    <text evidence="4">Belongs to the HSF family.</text>
</comment>
<dbReference type="SUPFAM" id="SSF46785">
    <property type="entry name" value="Winged helix' DNA-binding domain"/>
    <property type="match status" value="1"/>
</dbReference>
<reference evidence="6 7" key="1">
    <citation type="journal article" date="2021" name="Nat. Commun.">
        <title>Genetic determinants of endophytism in the Arabidopsis root mycobiome.</title>
        <authorList>
            <person name="Mesny F."/>
            <person name="Miyauchi S."/>
            <person name="Thiergart T."/>
            <person name="Pickel B."/>
            <person name="Atanasova L."/>
            <person name="Karlsson M."/>
            <person name="Huettel B."/>
            <person name="Barry K.W."/>
            <person name="Haridas S."/>
            <person name="Chen C."/>
            <person name="Bauer D."/>
            <person name="Andreopoulos W."/>
            <person name="Pangilinan J."/>
            <person name="LaButti K."/>
            <person name="Riley R."/>
            <person name="Lipzen A."/>
            <person name="Clum A."/>
            <person name="Drula E."/>
            <person name="Henrissat B."/>
            <person name="Kohler A."/>
            <person name="Grigoriev I.V."/>
            <person name="Martin F.M."/>
            <person name="Hacquard S."/>
        </authorList>
    </citation>
    <scope>NUCLEOTIDE SEQUENCE [LARGE SCALE GENOMIC DNA]</scope>
    <source>
        <strain evidence="6 7">MPI-CAGE-CH-0241</strain>
    </source>
</reference>
<dbReference type="GO" id="GO:0003700">
    <property type="term" value="F:DNA-binding transcription factor activity"/>
    <property type="evidence" value="ECO:0007669"/>
    <property type="project" value="InterPro"/>
</dbReference>
<dbReference type="EMBL" id="JAGPYM010000051">
    <property type="protein sequence ID" value="KAH6871712.1"/>
    <property type="molecule type" value="Genomic_DNA"/>
</dbReference>
<keyword evidence="2" id="KW-0238">DNA-binding</keyword>
<proteinExistence type="inferred from homology"/>
<dbReference type="GO" id="GO:0005634">
    <property type="term" value="C:nucleus"/>
    <property type="evidence" value="ECO:0007669"/>
    <property type="project" value="UniProtKB-SubCell"/>
</dbReference>
<dbReference type="SMART" id="SM00415">
    <property type="entry name" value="HSF"/>
    <property type="match status" value="1"/>
</dbReference>
<sequence>MLENPAHQDAARWGKDGATFVVVENEEREVHPVNPPKHFEHNNMASFVRQLNKYDFHKVRQTNDGGSSSNGANILEFKHPNFRATEDFTTPHHISVLTEQLTAAQQQVQQLRELFTEISQSNRLLVKEVFSLQKTLNSQKQSQHEMLNFLSSDRNRHQQQMQHLTPTSLDGEEIAPELRRAREHLSNVIFDSLAYRELECLQGVYGPPANSALVMQQAQIQMIHDPTTDINRYPVYAVCQTVDIDPFNSGHINKIPYAIPNDATKKPKIFLLEGDPTGSKMGMKFLKSMRCEVEHAISGFLCRLLIYRRG</sequence>
<accession>A0A9P9AIM2</accession>
<evidence type="ECO:0000256" key="2">
    <source>
        <dbReference type="ARBA" id="ARBA00023125"/>
    </source>
</evidence>